<sequence length="93" mass="10467">MQPSRQAETQAQPQDNKIHLLLTYHIPSHPPKTQNWQIKLERKSGRGTAALRSPVASVVPLTGHRAQGQIIKRQRAPFHAVRCCKMNDPILST</sequence>
<dbReference type="EMBL" id="FP929129">
    <property type="protein sequence ID" value="CBX96669.1"/>
    <property type="molecule type" value="Genomic_DNA"/>
</dbReference>
<keyword evidence="2" id="KW-1185">Reference proteome</keyword>
<dbReference type="HOGENOM" id="CLU_2400080_0_0_1"/>
<evidence type="ECO:0000313" key="2">
    <source>
        <dbReference type="Proteomes" id="UP000002668"/>
    </source>
</evidence>
<gene>
    <name evidence="1" type="ORF">LEMA_P109340.1</name>
</gene>
<dbReference type="Proteomes" id="UP000002668">
    <property type="component" value="Genome"/>
</dbReference>
<dbReference type="VEuPathDB" id="FungiDB:LEMA_P109340.1"/>
<accession>E4ZZ74</accession>
<dbReference type="InParanoid" id="E4ZZ74"/>
<organism evidence="2">
    <name type="scientific">Leptosphaeria maculans (strain JN3 / isolate v23.1.3 / race Av1-4-5-6-7-8)</name>
    <name type="common">Blackleg fungus</name>
    <name type="synonym">Phoma lingam</name>
    <dbReference type="NCBI Taxonomy" id="985895"/>
    <lineage>
        <taxon>Eukaryota</taxon>
        <taxon>Fungi</taxon>
        <taxon>Dikarya</taxon>
        <taxon>Ascomycota</taxon>
        <taxon>Pezizomycotina</taxon>
        <taxon>Dothideomycetes</taxon>
        <taxon>Pleosporomycetidae</taxon>
        <taxon>Pleosporales</taxon>
        <taxon>Pleosporineae</taxon>
        <taxon>Leptosphaeriaceae</taxon>
        <taxon>Plenodomus</taxon>
        <taxon>Plenodomus lingam/Leptosphaeria maculans species complex</taxon>
    </lineage>
</organism>
<dbReference type="AlphaFoldDB" id="E4ZZ74"/>
<reference evidence="2" key="1">
    <citation type="journal article" date="2011" name="Nat. Commun.">
        <title>Effector diversification within compartments of the Leptosphaeria maculans genome affected by Repeat-Induced Point mutations.</title>
        <authorList>
            <person name="Rouxel T."/>
            <person name="Grandaubert J."/>
            <person name="Hane J.K."/>
            <person name="Hoede C."/>
            <person name="van de Wouw A.P."/>
            <person name="Couloux A."/>
            <person name="Dominguez V."/>
            <person name="Anthouard V."/>
            <person name="Bally P."/>
            <person name="Bourras S."/>
            <person name="Cozijnsen A.J."/>
            <person name="Ciuffetti L.M."/>
            <person name="Degrave A."/>
            <person name="Dilmaghani A."/>
            <person name="Duret L."/>
            <person name="Fudal I."/>
            <person name="Goodwin S.B."/>
            <person name="Gout L."/>
            <person name="Glaser N."/>
            <person name="Linglin J."/>
            <person name="Kema G.H.J."/>
            <person name="Lapalu N."/>
            <person name="Lawrence C.B."/>
            <person name="May K."/>
            <person name="Meyer M."/>
            <person name="Ollivier B."/>
            <person name="Poulain J."/>
            <person name="Schoch C.L."/>
            <person name="Simon A."/>
            <person name="Spatafora J.W."/>
            <person name="Stachowiak A."/>
            <person name="Turgeon B.G."/>
            <person name="Tyler B.M."/>
            <person name="Vincent D."/>
            <person name="Weissenbach J."/>
            <person name="Amselem J."/>
            <person name="Quesneville H."/>
            <person name="Oliver R.P."/>
            <person name="Wincker P."/>
            <person name="Balesdent M.-H."/>
            <person name="Howlett B.J."/>
        </authorList>
    </citation>
    <scope>NUCLEOTIDE SEQUENCE [LARGE SCALE GENOMIC DNA]</scope>
    <source>
        <strain evidence="2">JN3 / isolate v23.1.3 / race Av1-4-5-6-7-8</strain>
    </source>
</reference>
<proteinExistence type="predicted"/>
<protein>
    <submittedName>
        <fullName evidence="1">Predicted protein</fullName>
    </submittedName>
</protein>
<evidence type="ECO:0000313" key="1">
    <source>
        <dbReference type="EMBL" id="CBX96669.1"/>
    </source>
</evidence>
<name>E4ZZ74_LEPMJ</name>